<dbReference type="AlphaFoldDB" id="A0A2I1G1I4"/>
<organism evidence="1 2">
    <name type="scientific">Rhizophagus irregularis</name>
    <dbReference type="NCBI Taxonomy" id="588596"/>
    <lineage>
        <taxon>Eukaryota</taxon>
        <taxon>Fungi</taxon>
        <taxon>Fungi incertae sedis</taxon>
        <taxon>Mucoromycota</taxon>
        <taxon>Glomeromycotina</taxon>
        <taxon>Glomeromycetes</taxon>
        <taxon>Glomerales</taxon>
        <taxon>Glomeraceae</taxon>
        <taxon>Rhizophagus</taxon>
    </lineage>
</organism>
<protein>
    <submittedName>
        <fullName evidence="1">Uncharacterized protein</fullName>
    </submittedName>
</protein>
<accession>A0A2I1G1I4</accession>
<dbReference type="VEuPathDB" id="FungiDB:RhiirFUN_011159"/>
<gene>
    <name evidence="1" type="ORF">RhiirA4_493955</name>
</gene>
<reference evidence="1 2" key="1">
    <citation type="submission" date="2015-10" db="EMBL/GenBank/DDBJ databases">
        <title>Genome analyses suggest a sexual origin of heterokaryosis in a supposedly ancient asexual fungus.</title>
        <authorList>
            <person name="Ropars J."/>
            <person name="Sedzielewska K."/>
            <person name="Noel J."/>
            <person name="Charron P."/>
            <person name="Farinelli L."/>
            <person name="Marton T."/>
            <person name="Kruger M."/>
            <person name="Pelin A."/>
            <person name="Brachmann A."/>
            <person name="Corradi N."/>
        </authorList>
    </citation>
    <scope>NUCLEOTIDE SEQUENCE [LARGE SCALE GENOMIC DNA]</scope>
    <source>
        <strain evidence="1 2">A4</strain>
    </source>
</reference>
<dbReference type="Proteomes" id="UP000234323">
    <property type="component" value="Unassembled WGS sequence"/>
</dbReference>
<dbReference type="VEuPathDB" id="FungiDB:RhiirA1_409604"/>
<proteinExistence type="predicted"/>
<keyword evidence="2" id="KW-1185">Reference proteome</keyword>
<evidence type="ECO:0000313" key="1">
    <source>
        <dbReference type="EMBL" id="PKY40489.1"/>
    </source>
</evidence>
<dbReference type="EMBL" id="LLXI01000103">
    <property type="protein sequence ID" value="PKY40489.1"/>
    <property type="molecule type" value="Genomic_DNA"/>
</dbReference>
<dbReference type="VEuPathDB" id="FungiDB:RhiirA1_516158"/>
<evidence type="ECO:0000313" key="2">
    <source>
        <dbReference type="Proteomes" id="UP000234323"/>
    </source>
</evidence>
<name>A0A2I1G1I4_9GLOM</name>
<comment type="caution">
    <text evidence="1">The sequence shown here is derived from an EMBL/GenBank/DDBJ whole genome shotgun (WGS) entry which is preliminary data.</text>
</comment>
<dbReference type="VEuPathDB" id="FungiDB:FUN_015361"/>
<sequence length="277" mass="31843">MDLLPKCLQELNYPWWNACTDYFVGGMLSGERVECLSVVVFGWNAHMNYFVGGMLAGGKGGKKVEFGKKLLESTRQSEIINKESELQWKEGMMEFESIGLHRLKETSSAVQEKQITSYKRNASKIDDETVLLYNLEYDIRLNRATSEIKPPGFTLLQQQKDRLKVQLRGRKSINQLLRTKSGPEETVMLTNQGDLVESYVMDLKYDGLYRSWPFLTSRLVKDKATIPLLESNIRHFMALEGRISKISENYNCRTYQSGTSTPSLQIQYIRDLPKKVT</sequence>
<dbReference type="VEuPathDB" id="FungiDB:FUN_015363"/>
<dbReference type="VEuPathDB" id="FungiDB:RhiirFUN_011161"/>